<dbReference type="AlphaFoldDB" id="A0AA38PBT4"/>
<name>A0AA38PBT4_9AGAR</name>
<keyword evidence="1 2" id="KW-0539">Nucleus</keyword>
<dbReference type="InterPro" id="IPR045134">
    <property type="entry name" value="UHRF1/2-like"/>
</dbReference>
<dbReference type="GO" id="GO:0005634">
    <property type="term" value="C:nucleus"/>
    <property type="evidence" value="ECO:0007669"/>
    <property type="project" value="UniProtKB-SubCell"/>
</dbReference>
<organism evidence="5 6">
    <name type="scientific">Lentinula raphanica</name>
    <dbReference type="NCBI Taxonomy" id="153919"/>
    <lineage>
        <taxon>Eukaryota</taxon>
        <taxon>Fungi</taxon>
        <taxon>Dikarya</taxon>
        <taxon>Basidiomycota</taxon>
        <taxon>Agaricomycotina</taxon>
        <taxon>Agaricomycetes</taxon>
        <taxon>Agaricomycetidae</taxon>
        <taxon>Agaricales</taxon>
        <taxon>Marasmiineae</taxon>
        <taxon>Omphalotaceae</taxon>
        <taxon>Lentinula</taxon>
    </lineage>
</organism>
<comment type="caution">
    <text evidence="5">The sequence shown here is derived from an EMBL/GenBank/DDBJ whole genome shotgun (WGS) entry which is preliminary data.</text>
</comment>
<protein>
    <submittedName>
        <fullName evidence="5">PUA-like domain-containing protein</fullName>
    </submittedName>
</protein>
<dbReference type="PROSITE" id="PS51015">
    <property type="entry name" value="YDG"/>
    <property type="match status" value="1"/>
</dbReference>
<comment type="subcellular location">
    <subcellularLocation>
        <location evidence="2">Nucleus</location>
    </subcellularLocation>
</comment>
<sequence>MSPPMPLKKQQALSQSKKIKGPTPGYKHGHVAGIPVGTTFSSRKDCNASGVHKATCQGIFHKDRNAYAICLNGEYENDVDDGLRISYTGAGGKTNNFETKKGICTDQDWKTAPNRALLRAHQERKPIRVIRGYKLGSIYAPRKGYRYDGLYRIYKVYTKVTDDENRYRLCMYELQRLSNQPPPPWETKSIPHRGNNGQSSM</sequence>
<dbReference type="PANTHER" id="PTHR14140:SF27">
    <property type="entry name" value="OS04G0289800 PROTEIN"/>
    <property type="match status" value="1"/>
</dbReference>
<evidence type="ECO:0000256" key="2">
    <source>
        <dbReference type="PROSITE-ProRule" id="PRU00358"/>
    </source>
</evidence>
<feature type="region of interest" description="Disordered" evidence="3">
    <location>
        <begin position="1"/>
        <end position="28"/>
    </location>
</feature>
<evidence type="ECO:0000313" key="5">
    <source>
        <dbReference type="EMBL" id="KAJ3839785.1"/>
    </source>
</evidence>
<dbReference type="InterPro" id="IPR015947">
    <property type="entry name" value="PUA-like_sf"/>
</dbReference>
<dbReference type="GO" id="GO:0044027">
    <property type="term" value="P:negative regulation of gene expression via chromosomal CpG island methylation"/>
    <property type="evidence" value="ECO:0007669"/>
    <property type="project" value="TreeGrafter"/>
</dbReference>
<dbReference type="GO" id="GO:0016567">
    <property type="term" value="P:protein ubiquitination"/>
    <property type="evidence" value="ECO:0007669"/>
    <property type="project" value="TreeGrafter"/>
</dbReference>
<dbReference type="GO" id="GO:0061630">
    <property type="term" value="F:ubiquitin protein ligase activity"/>
    <property type="evidence" value="ECO:0007669"/>
    <property type="project" value="TreeGrafter"/>
</dbReference>
<evidence type="ECO:0000256" key="3">
    <source>
        <dbReference type="SAM" id="MobiDB-lite"/>
    </source>
</evidence>
<gene>
    <name evidence="5" type="ORF">F5878DRAFT_709226</name>
</gene>
<dbReference type="InterPro" id="IPR003105">
    <property type="entry name" value="SRA_YDG"/>
</dbReference>
<accession>A0AA38PBT4</accession>
<reference evidence="5" key="1">
    <citation type="submission" date="2022-08" db="EMBL/GenBank/DDBJ databases">
        <authorList>
            <consortium name="DOE Joint Genome Institute"/>
            <person name="Min B."/>
            <person name="Riley R."/>
            <person name="Sierra-Patev S."/>
            <person name="Naranjo-Ortiz M."/>
            <person name="Looney B."/>
            <person name="Konkel Z."/>
            <person name="Slot J.C."/>
            <person name="Sakamoto Y."/>
            <person name="Steenwyk J.L."/>
            <person name="Rokas A."/>
            <person name="Carro J."/>
            <person name="Camarero S."/>
            <person name="Ferreira P."/>
            <person name="Molpeceres G."/>
            <person name="Ruiz-Duenas F.J."/>
            <person name="Serrano A."/>
            <person name="Henrissat B."/>
            <person name="Drula E."/>
            <person name="Hughes K.W."/>
            <person name="Mata J.L."/>
            <person name="Ishikawa N.K."/>
            <person name="Vargas-Isla R."/>
            <person name="Ushijima S."/>
            <person name="Smith C.A."/>
            <person name="Ahrendt S."/>
            <person name="Andreopoulos W."/>
            <person name="He G."/>
            <person name="Labutti K."/>
            <person name="Lipzen A."/>
            <person name="Ng V."/>
            <person name="Sandor L."/>
            <person name="Barry K."/>
            <person name="Martinez A.T."/>
            <person name="Xiao Y."/>
            <person name="Gibbons J.G."/>
            <person name="Terashima K."/>
            <person name="Hibbett D.S."/>
            <person name="Grigoriev I.V."/>
        </authorList>
    </citation>
    <scope>NUCLEOTIDE SEQUENCE</scope>
    <source>
        <strain evidence="5">TFB9207</strain>
    </source>
</reference>
<dbReference type="Proteomes" id="UP001163846">
    <property type="component" value="Unassembled WGS sequence"/>
</dbReference>
<dbReference type="SMART" id="SM00466">
    <property type="entry name" value="SRA"/>
    <property type="match status" value="1"/>
</dbReference>
<dbReference type="Pfam" id="PF02182">
    <property type="entry name" value="SAD_SRA"/>
    <property type="match status" value="1"/>
</dbReference>
<evidence type="ECO:0000256" key="1">
    <source>
        <dbReference type="ARBA" id="ARBA00023242"/>
    </source>
</evidence>
<dbReference type="Gene3D" id="2.30.280.10">
    <property type="entry name" value="SRA-YDG"/>
    <property type="match status" value="1"/>
</dbReference>
<keyword evidence="6" id="KW-1185">Reference proteome</keyword>
<evidence type="ECO:0000259" key="4">
    <source>
        <dbReference type="PROSITE" id="PS51015"/>
    </source>
</evidence>
<feature type="region of interest" description="Disordered" evidence="3">
    <location>
        <begin position="179"/>
        <end position="201"/>
    </location>
</feature>
<dbReference type="EMBL" id="MU806109">
    <property type="protein sequence ID" value="KAJ3839785.1"/>
    <property type="molecule type" value="Genomic_DNA"/>
</dbReference>
<feature type="domain" description="YDG" evidence="4">
    <location>
        <begin position="29"/>
        <end position="176"/>
    </location>
</feature>
<feature type="compositionally biased region" description="Low complexity" evidence="3">
    <location>
        <begin position="7"/>
        <end position="16"/>
    </location>
</feature>
<evidence type="ECO:0000313" key="6">
    <source>
        <dbReference type="Proteomes" id="UP001163846"/>
    </source>
</evidence>
<dbReference type="SUPFAM" id="SSF88697">
    <property type="entry name" value="PUA domain-like"/>
    <property type="match status" value="1"/>
</dbReference>
<dbReference type="PANTHER" id="PTHR14140">
    <property type="entry name" value="E3 UBIQUITIN-PROTEIN LIGASE UHRF-RELATED"/>
    <property type="match status" value="1"/>
</dbReference>
<dbReference type="InterPro" id="IPR036987">
    <property type="entry name" value="SRA-YDG_sf"/>
</dbReference>
<proteinExistence type="predicted"/>